<dbReference type="RefSeq" id="WP_126620710.1">
    <property type="nucleotide sequence ID" value="NZ_JBHUCY010000051.1"/>
</dbReference>
<feature type="transmembrane region" description="Helical" evidence="1">
    <location>
        <begin position="115"/>
        <end position="136"/>
    </location>
</feature>
<dbReference type="Proteomes" id="UP000277007">
    <property type="component" value="Unassembled WGS sequence"/>
</dbReference>
<feature type="transmembrane region" description="Helical" evidence="1">
    <location>
        <begin position="48"/>
        <end position="78"/>
    </location>
</feature>
<keyword evidence="1" id="KW-0812">Transmembrane</keyword>
<protein>
    <submittedName>
        <fullName evidence="2">Uncharacterized protein</fullName>
    </submittedName>
</protein>
<feature type="transmembrane region" description="Helical" evidence="1">
    <location>
        <begin position="16"/>
        <end position="36"/>
    </location>
</feature>
<dbReference type="OrthoDB" id="9961772at2"/>
<gene>
    <name evidence="2" type="ORF">EJ903_25620</name>
</gene>
<keyword evidence="1" id="KW-0472">Membrane</keyword>
<feature type="transmembrane region" description="Helical" evidence="1">
    <location>
        <begin position="181"/>
        <end position="197"/>
    </location>
</feature>
<evidence type="ECO:0000313" key="2">
    <source>
        <dbReference type="EMBL" id="RTR12225.1"/>
    </source>
</evidence>
<reference evidence="2 3" key="1">
    <citation type="submission" date="2018-12" db="EMBL/GenBank/DDBJ databases">
        <authorList>
            <person name="Yang Y."/>
        </authorList>
    </citation>
    <scope>NUCLEOTIDE SEQUENCE [LARGE SCALE GENOMIC DNA]</scope>
    <source>
        <strain evidence="2 3">L-25-5w-1</strain>
    </source>
</reference>
<comment type="caution">
    <text evidence="2">The sequence shown here is derived from an EMBL/GenBank/DDBJ whole genome shotgun (WGS) entry which is preliminary data.</text>
</comment>
<evidence type="ECO:0000313" key="3">
    <source>
        <dbReference type="Proteomes" id="UP000277007"/>
    </source>
</evidence>
<proteinExistence type="predicted"/>
<sequence>MASLILRLLLRQGAQYKIAVSAAIVATILVVIEINATQSLTTMWGPQLVVLPFVTFMVAALATCRGDAFGLLVCSFSAATLVHGYIPTIPAAAPVWMIAVILGRRARHRETGRGFPLAAWVGVAAISAVFALPIIVDMIIHPPGNVVRVILAGFEPPVGAPHSTIRQVAGFYFRQFKSVSGWWWLIALVGAATAHRLETCRRLYVDSGILVLAGSVGSLVFFVKATSPLASFMFLYLLGVFLVFPLLGFVTVMATSTVREKAANAMAVAALVVLAVKSMDGSMESFAPPFRDGPELVRAIADDFPPQGEAAFTVKDAKLFTPALAFTAGMMVALSTEDRRSCITNPEYGFIVTPGRICSAVPAAEGRRRYTVERQPGGPCVTEGLSGDLDTALLYKRDSLCLVIRRTDG</sequence>
<accession>A0A431V9R1</accession>
<feature type="transmembrane region" description="Helical" evidence="1">
    <location>
        <begin position="204"/>
        <end position="223"/>
    </location>
</feature>
<evidence type="ECO:0000256" key="1">
    <source>
        <dbReference type="SAM" id="Phobius"/>
    </source>
</evidence>
<keyword evidence="1" id="KW-1133">Transmembrane helix</keyword>
<dbReference type="EMBL" id="RXMA01000058">
    <property type="protein sequence ID" value="RTR12225.1"/>
    <property type="molecule type" value="Genomic_DNA"/>
</dbReference>
<organism evidence="2 3">
    <name type="scientific">Azospirillum griseum</name>
    <dbReference type="NCBI Taxonomy" id="2496639"/>
    <lineage>
        <taxon>Bacteria</taxon>
        <taxon>Pseudomonadati</taxon>
        <taxon>Pseudomonadota</taxon>
        <taxon>Alphaproteobacteria</taxon>
        <taxon>Rhodospirillales</taxon>
        <taxon>Azospirillaceae</taxon>
        <taxon>Azospirillum</taxon>
    </lineage>
</organism>
<dbReference type="AlphaFoldDB" id="A0A431V9R1"/>
<keyword evidence="3" id="KW-1185">Reference proteome</keyword>
<name>A0A431V9R1_9PROT</name>
<feature type="transmembrane region" description="Helical" evidence="1">
    <location>
        <begin position="229"/>
        <end position="250"/>
    </location>
</feature>
<feature type="transmembrane region" description="Helical" evidence="1">
    <location>
        <begin position="84"/>
        <end position="103"/>
    </location>
</feature>